<keyword evidence="1" id="KW-0479">Metal-binding</keyword>
<dbReference type="PANTHER" id="PTHR20893">
    <property type="entry name" value="LD08641P"/>
    <property type="match status" value="1"/>
</dbReference>
<dbReference type="GO" id="GO:0008270">
    <property type="term" value="F:zinc ion binding"/>
    <property type="evidence" value="ECO:0007669"/>
    <property type="project" value="UniProtKB-KW"/>
</dbReference>
<dbReference type="SUPFAM" id="SSF57850">
    <property type="entry name" value="RING/U-box"/>
    <property type="match status" value="1"/>
</dbReference>
<feature type="compositionally biased region" description="Basic and acidic residues" evidence="4">
    <location>
        <begin position="211"/>
        <end position="223"/>
    </location>
</feature>
<keyword evidence="2" id="KW-0863">Zinc-finger</keyword>
<feature type="transmembrane region" description="Helical" evidence="5">
    <location>
        <begin position="95"/>
        <end position="115"/>
    </location>
</feature>
<keyword evidence="8" id="KW-1185">Reference proteome</keyword>
<organism evidence="7 8">
    <name type="scientific">Anguilla anguilla</name>
    <name type="common">European freshwater eel</name>
    <name type="synonym">Muraena anguilla</name>
    <dbReference type="NCBI Taxonomy" id="7936"/>
    <lineage>
        <taxon>Eukaryota</taxon>
        <taxon>Metazoa</taxon>
        <taxon>Chordata</taxon>
        <taxon>Craniata</taxon>
        <taxon>Vertebrata</taxon>
        <taxon>Euteleostomi</taxon>
        <taxon>Actinopterygii</taxon>
        <taxon>Neopterygii</taxon>
        <taxon>Teleostei</taxon>
        <taxon>Anguilliformes</taxon>
        <taxon>Anguillidae</taxon>
        <taxon>Anguilla</taxon>
    </lineage>
</organism>
<protein>
    <recommendedName>
        <fullName evidence="6">RING-CH-type domain-containing protein</fullName>
    </recommendedName>
</protein>
<evidence type="ECO:0000256" key="3">
    <source>
        <dbReference type="ARBA" id="ARBA00022833"/>
    </source>
</evidence>
<feature type="region of interest" description="Disordered" evidence="4">
    <location>
        <begin position="165"/>
        <end position="223"/>
    </location>
</feature>
<evidence type="ECO:0000259" key="6">
    <source>
        <dbReference type="PROSITE" id="PS51292"/>
    </source>
</evidence>
<dbReference type="PANTHER" id="PTHR20893:SF2">
    <property type="entry name" value="LD08641P"/>
    <property type="match status" value="1"/>
</dbReference>
<comment type="caution">
    <text evidence="7">The sequence shown here is derived from an EMBL/GenBank/DDBJ whole genome shotgun (WGS) entry which is preliminary data.</text>
</comment>
<keyword evidence="5" id="KW-1133">Transmembrane helix</keyword>
<dbReference type="AlphaFoldDB" id="A0A9D3MM56"/>
<gene>
    <name evidence="7" type="ORF">ANANG_G00090810</name>
</gene>
<dbReference type="Proteomes" id="UP001044222">
    <property type="component" value="Unassembled WGS sequence"/>
</dbReference>
<dbReference type="EMBL" id="JAFIRN010000004">
    <property type="protein sequence ID" value="KAG5851225.1"/>
    <property type="molecule type" value="Genomic_DNA"/>
</dbReference>
<accession>A0A9D3MM56</accession>
<evidence type="ECO:0000256" key="5">
    <source>
        <dbReference type="SAM" id="Phobius"/>
    </source>
</evidence>
<dbReference type="PROSITE" id="PS51292">
    <property type="entry name" value="ZF_RING_CH"/>
    <property type="match status" value="1"/>
</dbReference>
<feature type="domain" description="RING-CH-type" evidence="6">
    <location>
        <begin position="19"/>
        <end position="83"/>
    </location>
</feature>
<name>A0A9D3MM56_ANGAN</name>
<sequence>MDNGYAVLSNDISPDSCKVFITDVSECFICRDGELRDQHALKNFCDCKNLLAHDRCLITWIKKGLGNEEKPKCSVCNAEYQLLRRPPWRSVACHWQTWLVLAVSLALMSLVPYVVYRLMTAFPNPQPHSLFKAAAVSFGLLSETLLMKCLAGYFAGRYRRAEQSSFTVQPRGGRSVRPARARGRRRPPVKARQQQLWPPERGRGSRGMSRPARERASSPEREQ</sequence>
<evidence type="ECO:0000313" key="7">
    <source>
        <dbReference type="EMBL" id="KAG5851225.1"/>
    </source>
</evidence>
<keyword evidence="5" id="KW-0812">Transmembrane</keyword>
<dbReference type="InterPro" id="IPR013083">
    <property type="entry name" value="Znf_RING/FYVE/PHD"/>
</dbReference>
<dbReference type="Gene3D" id="3.30.40.10">
    <property type="entry name" value="Zinc/RING finger domain, C3HC4 (zinc finger)"/>
    <property type="match status" value="1"/>
</dbReference>
<evidence type="ECO:0000256" key="2">
    <source>
        <dbReference type="ARBA" id="ARBA00022771"/>
    </source>
</evidence>
<dbReference type="Pfam" id="PF12906">
    <property type="entry name" value="RINGv"/>
    <property type="match status" value="1"/>
</dbReference>
<dbReference type="SMART" id="SM00744">
    <property type="entry name" value="RINGv"/>
    <property type="match status" value="1"/>
</dbReference>
<dbReference type="InterPro" id="IPR011016">
    <property type="entry name" value="Znf_RING-CH"/>
</dbReference>
<proteinExistence type="predicted"/>
<feature type="compositionally biased region" description="Basic residues" evidence="4">
    <location>
        <begin position="177"/>
        <end position="189"/>
    </location>
</feature>
<evidence type="ECO:0000256" key="4">
    <source>
        <dbReference type="SAM" id="MobiDB-lite"/>
    </source>
</evidence>
<feature type="transmembrane region" description="Helical" evidence="5">
    <location>
        <begin position="135"/>
        <end position="155"/>
    </location>
</feature>
<keyword evidence="5" id="KW-0472">Membrane</keyword>
<evidence type="ECO:0000256" key="1">
    <source>
        <dbReference type="ARBA" id="ARBA00022723"/>
    </source>
</evidence>
<reference evidence="7" key="1">
    <citation type="submission" date="2021-01" db="EMBL/GenBank/DDBJ databases">
        <title>A chromosome-scale assembly of European eel, Anguilla anguilla.</title>
        <authorList>
            <person name="Henkel C."/>
            <person name="Jong-Raadsen S.A."/>
            <person name="Dufour S."/>
            <person name="Weltzien F.-A."/>
            <person name="Palstra A.P."/>
            <person name="Pelster B."/>
            <person name="Spaink H.P."/>
            <person name="Van Den Thillart G.E."/>
            <person name="Jansen H."/>
            <person name="Zahm M."/>
            <person name="Klopp C."/>
            <person name="Cedric C."/>
            <person name="Louis A."/>
            <person name="Berthelot C."/>
            <person name="Parey E."/>
            <person name="Roest Crollius H."/>
            <person name="Montfort J."/>
            <person name="Robinson-Rechavi M."/>
            <person name="Bucao C."/>
            <person name="Bouchez O."/>
            <person name="Gislard M."/>
            <person name="Lluch J."/>
            <person name="Milhes M."/>
            <person name="Lampietro C."/>
            <person name="Lopez Roques C."/>
            <person name="Donnadieu C."/>
            <person name="Braasch I."/>
            <person name="Desvignes T."/>
            <person name="Postlethwait J."/>
            <person name="Bobe J."/>
            <person name="Guiguen Y."/>
            <person name="Dirks R."/>
        </authorList>
    </citation>
    <scope>NUCLEOTIDE SEQUENCE</scope>
    <source>
        <strain evidence="7">Tag_6206</strain>
        <tissue evidence="7">Liver</tissue>
    </source>
</reference>
<evidence type="ECO:0000313" key="8">
    <source>
        <dbReference type="Proteomes" id="UP001044222"/>
    </source>
</evidence>
<keyword evidence="3" id="KW-0862">Zinc</keyword>